<feature type="region of interest" description="Disordered" evidence="1">
    <location>
        <begin position="122"/>
        <end position="153"/>
    </location>
</feature>
<feature type="chain" id="PRO_5044829442" evidence="2">
    <location>
        <begin position="29"/>
        <end position="153"/>
    </location>
</feature>
<dbReference type="AlphaFoldDB" id="A0ABC8WC71"/>
<reference evidence="3 4" key="2">
    <citation type="submission" date="2024-10" db="EMBL/GenBank/DDBJ databases">
        <authorList>
            <person name="Ryan C."/>
        </authorList>
    </citation>
    <scope>NUCLEOTIDE SEQUENCE [LARGE SCALE GENOMIC DNA]</scope>
</reference>
<dbReference type="EMBL" id="OZ075122">
    <property type="protein sequence ID" value="CAL4907127.1"/>
    <property type="molecule type" value="Genomic_DNA"/>
</dbReference>
<feature type="compositionally biased region" description="Basic and acidic residues" evidence="1">
    <location>
        <begin position="135"/>
        <end position="153"/>
    </location>
</feature>
<protein>
    <submittedName>
        <fullName evidence="3">Uncharacterized protein</fullName>
    </submittedName>
</protein>
<evidence type="ECO:0000313" key="3">
    <source>
        <dbReference type="EMBL" id="CAL4907127.1"/>
    </source>
</evidence>
<accession>A0ABC8WC71</accession>
<proteinExistence type="predicted"/>
<gene>
    <name evidence="3" type="ORF">URODEC1_LOCUS12401</name>
</gene>
<evidence type="ECO:0000256" key="1">
    <source>
        <dbReference type="SAM" id="MobiDB-lite"/>
    </source>
</evidence>
<keyword evidence="4" id="KW-1185">Reference proteome</keyword>
<dbReference type="Proteomes" id="UP001497457">
    <property type="component" value="Chromosome 12b"/>
</dbReference>
<evidence type="ECO:0000256" key="2">
    <source>
        <dbReference type="SAM" id="SignalP"/>
    </source>
</evidence>
<reference evidence="4" key="1">
    <citation type="submission" date="2024-06" db="EMBL/GenBank/DDBJ databases">
        <authorList>
            <person name="Ryan C."/>
        </authorList>
    </citation>
    <scope>NUCLEOTIDE SEQUENCE [LARGE SCALE GENOMIC DNA]</scope>
</reference>
<evidence type="ECO:0000313" key="4">
    <source>
        <dbReference type="Proteomes" id="UP001497457"/>
    </source>
</evidence>
<organism evidence="3 4">
    <name type="scientific">Urochloa decumbens</name>
    <dbReference type="NCBI Taxonomy" id="240449"/>
    <lineage>
        <taxon>Eukaryota</taxon>
        <taxon>Viridiplantae</taxon>
        <taxon>Streptophyta</taxon>
        <taxon>Embryophyta</taxon>
        <taxon>Tracheophyta</taxon>
        <taxon>Spermatophyta</taxon>
        <taxon>Magnoliopsida</taxon>
        <taxon>Liliopsida</taxon>
        <taxon>Poales</taxon>
        <taxon>Poaceae</taxon>
        <taxon>PACMAD clade</taxon>
        <taxon>Panicoideae</taxon>
        <taxon>Panicodae</taxon>
        <taxon>Paniceae</taxon>
        <taxon>Melinidinae</taxon>
        <taxon>Urochloa</taxon>
    </lineage>
</organism>
<sequence>MARRRLHLPSRRVPISLLLLAGLAMAFAIAVAAGSSEDGTELRISVTYPTEEESEWLDRWSEKYRAKKPGSGFSVEPATDEESAYLNRIFADGKKGGGSRAAGYDGRIEFDANDRPRIVVDKVHSSGPRLSEPNVDLKNKKEESHAEHDVKEL</sequence>
<keyword evidence="2" id="KW-0732">Signal</keyword>
<name>A0ABC8WC71_9POAL</name>
<feature type="signal peptide" evidence="2">
    <location>
        <begin position="1"/>
        <end position="28"/>
    </location>
</feature>